<comment type="caution">
    <text evidence="3">The sequence shown here is derived from an EMBL/GenBank/DDBJ whole genome shotgun (WGS) entry which is preliminary data.</text>
</comment>
<protein>
    <submittedName>
        <fullName evidence="3">2-hydroxyacyl-CoA dehydratase</fullName>
    </submittedName>
</protein>
<dbReference type="InterPro" id="IPR010327">
    <property type="entry name" value="FldB/FldC_alpha/beta"/>
</dbReference>
<name>A0A3N9Q843_9BACL</name>
<dbReference type="AlphaFoldDB" id="A0A3N9Q843"/>
<sequence>MLMSTVLTSEAQEQLNHIRYSRDTVHAHSPAIQKLFNLVIDYVDDAEKAGKSGTKVIWAGVPWAMPLIYSTGAIPVAFSEMGRISGQEAITVSEDYYQMPAETCSMVKATAGEWHLRKQAGTSITRIFGSSSGCEPYNLAWEVMKKEGFDVYTSDIVYRAPGVEGERYEELVRYFIDEIHDFNEWLTGSREIDKDSLHREIVRKNHLMRRMREIMDLRLKHPFHVKSLGIMYLMNGLTHYFGKPEEYTEVLDALVEELSGLETDEADRRRAIPLIWTGGNGQEFGIYETIDNAGGSLLGFVSSPYAKDFGEDIDPVESVARFQLESQMAGASIYRRHVIEQQVDRIQARGLILYGYLGCSFGSVTREMYRDYFHNKGIPSINLEGTFQVGAPSGQLLTRIKAFIEMLS</sequence>
<dbReference type="PANTHER" id="PTHR30548">
    <property type="entry name" value="2-HYDROXYGLUTARYL-COA DEHYDRATASE, D-COMPONENT-RELATED"/>
    <property type="match status" value="1"/>
</dbReference>
<evidence type="ECO:0000256" key="2">
    <source>
        <dbReference type="ARBA" id="ARBA00005806"/>
    </source>
</evidence>
<dbReference type="Gene3D" id="3.40.50.11890">
    <property type="match status" value="1"/>
</dbReference>
<comment type="cofactor">
    <cofactor evidence="1">
        <name>[4Fe-4S] cluster</name>
        <dbReference type="ChEBI" id="CHEBI:49883"/>
    </cofactor>
</comment>
<reference evidence="3 4" key="1">
    <citation type="submission" date="2018-11" db="EMBL/GenBank/DDBJ databases">
        <title>Genome sequence of strain 7197.</title>
        <authorList>
            <person name="Gao J."/>
            <person name="Sun J."/>
        </authorList>
    </citation>
    <scope>NUCLEOTIDE SEQUENCE [LARGE SCALE GENOMIC DNA]</scope>
    <source>
        <strain evidence="3 4">7197</strain>
    </source>
</reference>
<gene>
    <name evidence="3" type="ORF">EH198_04670</name>
</gene>
<dbReference type="EMBL" id="RQPI01000001">
    <property type="protein sequence ID" value="RQW13696.1"/>
    <property type="molecule type" value="Genomic_DNA"/>
</dbReference>
<evidence type="ECO:0000256" key="1">
    <source>
        <dbReference type="ARBA" id="ARBA00001966"/>
    </source>
</evidence>
<accession>A0A3N9Q843</accession>
<dbReference type="Gene3D" id="3.40.50.11900">
    <property type="match status" value="1"/>
</dbReference>
<dbReference type="OrthoDB" id="9810278at2"/>
<proteinExistence type="inferred from homology"/>
<dbReference type="Gene3D" id="1.20.1270.370">
    <property type="match status" value="1"/>
</dbReference>
<comment type="similarity">
    <text evidence="2">Belongs to the FldB/FldC dehydratase alpha/beta subunit family.</text>
</comment>
<evidence type="ECO:0000313" key="4">
    <source>
        <dbReference type="Proteomes" id="UP000282529"/>
    </source>
</evidence>
<evidence type="ECO:0000313" key="3">
    <source>
        <dbReference type="EMBL" id="RQW13696.1"/>
    </source>
</evidence>
<dbReference type="PANTHER" id="PTHR30548:SF2">
    <property type="entry name" value="2-HYDROXYACYL-COA DEHYDRATASE,D-COMPONENT"/>
    <property type="match status" value="1"/>
</dbReference>
<dbReference type="Proteomes" id="UP000282529">
    <property type="component" value="Unassembled WGS sequence"/>
</dbReference>
<dbReference type="Pfam" id="PF06050">
    <property type="entry name" value="HGD-D"/>
    <property type="match status" value="1"/>
</dbReference>
<organism evidence="3 4">
    <name type="scientific">Paenibacillus rhizophilus</name>
    <dbReference type="NCBI Taxonomy" id="1850366"/>
    <lineage>
        <taxon>Bacteria</taxon>
        <taxon>Bacillati</taxon>
        <taxon>Bacillota</taxon>
        <taxon>Bacilli</taxon>
        <taxon>Bacillales</taxon>
        <taxon>Paenibacillaceae</taxon>
        <taxon>Paenibacillus</taxon>
    </lineage>
</organism>
<dbReference type="GO" id="GO:0016836">
    <property type="term" value="F:hydro-lyase activity"/>
    <property type="evidence" value="ECO:0007669"/>
    <property type="project" value="UniProtKB-ARBA"/>
</dbReference>
<keyword evidence="4" id="KW-1185">Reference proteome</keyword>